<gene>
    <name evidence="2" type="ORF">HUK38_00775</name>
</gene>
<reference evidence="2 3" key="1">
    <citation type="journal article" date="2020" name="Arch. Microbiol.">
        <title>The genome sequence of the giant phototrophic gammaproteobacterium Thiospirillum jenense gives insight into its physiological properties and phylogenetic relationships.</title>
        <authorList>
            <person name="Imhoff J.F."/>
            <person name="Meyer T.E."/>
            <person name="Kyndt J.A."/>
        </authorList>
    </citation>
    <scope>NUCLEOTIDE SEQUENCE [LARGE SCALE GENOMIC DNA]</scope>
    <source>
        <strain evidence="2 3">DSM 216</strain>
    </source>
</reference>
<feature type="coiled-coil region" evidence="1">
    <location>
        <begin position="254"/>
        <end position="339"/>
    </location>
</feature>
<evidence type="ECO:0000256" key="1">
    <source>
        <dbReference type="SAM" id="Coils"/>
    </source>
</evidence>
<comment type="caution">
    <text evidence="2">The sequence shown here is derived from an EMBL/GenBank/DDBJ whole genome shotgun (WGS) entry which is preliminary data.</text>
</comment>
<protein>
    <recommendedName>
        <fullName evidence="4">PD-(D/E)XK nuclease family transposase</fullName>
    </recommendedName>
</protein>
<name>A0A839HE90_9GAMM</name>
<evidence type="ECO:0008006" key="4">
    <source>
        <dbReference type="Google" id="ProtNLM"/>
    </source>
</evidence>
<accession>A0A839HE90</accession>
<dbReference type="Proteomes" id="UP000548632">
    <property type="component" value="Unassembled WGS sequence"/>
</dbReference>
<dbReference type="AlphaFoldDB" id="A0A839HE90"/>
<evidence type="ECO:0000313" key="3">
    <source>
        <dbReference type="Proteomes" id="UP000548632"/>
    </source>
</evidence>
<evidence type="ECO:0000313" key="2">
    <source>
        <dbReference type="EMBL" id="MBB1124762.1"/>
    </source>
</evidence>
<sequence length="354" mass="41348">MRELIQTADRRQSIQTTPNTDYFTRVVPMRIANPIYDSVFKYLLEDNQLAKLIISTILGEEIIELDCRPQEHIAQIAVHSLTVYRLDFAATIKNAAGEYRKVLIEIQKAKFETDIMRFRRYLGTQYADVNNVRIEQGNKQALPLVTIYFLGHPLNYITAPVIRVGREYYDLTTNESIAEREPFIESLTHDSYIIQIPRLRQDHRSEVEELLQVFNQDKIPGVNKHILEIQEDEVAERYRPIIRRLHRAIAERPVIDAMDVEDEVLEELQKLERKADQERIEKEQALADKELALVEKEQALAEKELALAQQQRERIEKEFVLAERERERIEKELALAEQQRLLALLKNAGIDPNG</sequence>
<dbReference type="RefSeq" id="WP_182581874.1">
    <property type="nucleotide sequence ID" value="NZ_JABVCQ010000002.1"/>
</dbReference>
<keyword evidence="3" id="KW-1185">Reference proteome</keyword>
<dbReference type="EMBL" id="JABVCQ010000002">
    <property type="protein sequence ID" value="MBB1124762.1"/>
    <property type="molecule type" value="Genomic_DNA"/>
</dbReference>
<keyword evidence="1" id="KW-0175">Coiled coil</keyword>
<proteinExistence type="predicted"/>
<organism evidence="2 3">
    <name type="scientific">Thiospirillum jenense</name>
    <dbReference type="NCBI Taxonomy" id="1653858"/>
    <lineage>
        <taxon>Bacteria</taxon>
        <taxon>Pseudomonadati</taxon>
        <taxon>Pseudomonadota</taxon>
        <taxon>Gammaproteobacteria</taxon>
        <taxon>Chromatiales</taxon>
        <taxon>Chromatiaceae</taxon>
        <taxon>Thiospirillum</taxon>
    </lineage>
</organism>